<comment type="caution">
    <text evidence="1">The sequence shown here is derived from an EMBL/GenBank/DDBJ whole genome shotgun (WGS) entry which is preliminary data.</text>
</comment>
<dbReference type="Proteomes" id="UP001066276">
    <property type="component" value="Chromosome 1_2"/>
</dbReference>
<accession>A0AAV7WD37</accession>
<sequence>MDLMPYSLGDFLGGFPALYQRALFLPFMPMAQLPWPAPRKFTYLPTDTLQGSSSLIAPASTSEGSMPRRMIKFSCSRVQVLGANRSVAGTDSVFYGAAVGVEPWIL</sequence>
<dbReference type="EMBL" id="JANPWB010000002">
    <property type="protein sequence ID" value="KAJ1211927.1"/>
    <property type="molecule type" value="Genomic_DNA"/>
</dbReference>
<organism evidence="1 2">
    <name type="scientific">Pleurodeles waltl</name>
    <name type="common">Iberian ribbed newt</name>
    <dbReference type="NCBI Taxonomy" id="8319"/>
    <lineage>
        <taxon>Eukaryota</taxon>
        <taxon>Metazoa</taxon>
        <taxon>Chordata</taxon>
        <taxon>Craniata</taxon>
        <taxon>Vertebrata</taxon>
        <taxon>Euteleostomi</taxon>
        <taxon>Amphibia</taxon>
        <taxon>Batrachia</taxon>
        <taxon>Caudata</taxon>
        <taxon>Salamandroidea</taxon>
        <taxon>Salamandridae</taxon>
        <taxon>Pleurodelinae</taxon>
        <taxon>Pleurodeles</taxon>
    </lineage>
</organism>
<gene>
    <name evidence="1" type="ORF">NDU88_007275</name>
</gene>
<evidence type="ECO:0000313" key="1">
    <source>
        <dbReference type="EMBL" id="KAJ1211927.1"/>
    </source>
</evidence>
<dbReference type="AlphaFoldDB" id="A0AAV7WD37"/>
<evidence type="ECO:0000313" key="2">
    <source>
        <dbReference type="Proteomes" id="UP001066276"/>
    </source>
</evidence>
<reference evidence="1" key="1">
    <citation type="journal article" date="2022" name="bioRxiv">
        <title>Sequencing and chromosome-scale assembly of the giantPleurodeles waltlgenome.</title>
        <authorList>
            <person name="Brown T."/>
            <person name="Elewa A."/>
            <person name="Iarovenko S."/>
            <person name="Subramanian E."/>
            <person name="Araus A.J."/>
            <person name="Petzold A."/>
            <person name="Susuki M."/>
            <person name="Suzuki K.-i.T."/>
            <person name="Hayashi T."/>
            <person name="Toyoda A."/>
            <person name="Oliveira C."/>
            <person name="Osipova E."/>
            <person name="Leigh N.D."/>
            <person name="Simon A."/>
            <person name="Yun M.H."/>
        </authorList>
    </citation>
    <scope>NUCLEOTIDE SEQUENCE</scope>
    <source>
        <strain evidence="1">20211129_DDA</strain>
        <tissue evidence="1">Liver</tissue>
    </source>
</reference>
<keyword evidence="2" id="KW-1185">Reference proteome</keyword>
<protein>
    <submittedName>
        <fullName evidence="1">Uncharacterized protein</fullName>
    </submittedName>
</protein>
<proteinExistence type="predicted"/>
<name>A0AAV7WD37_PLEWA</name>